<proteinExistence type="predicted"/>
<dbReference type="AlphaFoldDB" id="A0A1M5GQ00"/>
<dbReference type="EMBL" id="FQVD01000077">
    <property type="protein sequence ID" value="SHG05824.1"/>
    <property type="molecule type" value="Genomic_DNA"/>
</dbReference>
<dbReference type="STRING" id="871325.SAMN05444349_1771"/>
<reference evidence="2 3" key="1">
    <citation type="submission" date="2016-11" db="EMBL/GenBank/DDBJ databases">
        <authorList>
            <person name="Jaros S."/>
            <person name="Januszkiewicz K."/>
            <person name="Wedrychowicz H."/>
        </authorList>
    </citation>
    <scope>NUCLEOTIDE SEQUENCE [LARGE SCALE GENOMIC DNA]</scope>
    <source>
        <strain evidence="2 3">DSM 26883</strain>
    </source>
</reference>
<feature type="non-terminal residue" evidence="2">
    <location>
        <position position="1"/>
    </location>
</feature>
<evidence type="ECO:0000313" key="2">
    <source>
        <dbReference type="EMBL" id="SHG05824.1"/>
    </source>
</evidence>
<dbReference type="Gene3D" id="2.180.10.10">
    <property type="entry name" value="RHS repeat-associated core"/>
    <property type="match status" value="1"/>
</dbReference>
<sequence length="684" mass="76784">KNGNNGAFDADMFSPSHWSIYGTEEQNYAFTLTQYEHSPLARVAKQTGPGKAWHTAGKSVNSLYGTNQTGEVRQYKVTSDGTLSLDGSYPAGRLQKTTVTDEDGHQIESYTDNNDLTVLTVAVDGNERLETYYVYDERNRLRYVLPPEASLQNKTAINTSALDKLAYYYEYDRLDRMIVKRLPGCKPVYMVYDWQDRLVLAQDGNQRTENAKKWSYFVYDSQNREVENGEVITSAASTHQQLQQAAWKQEKYLPAGTKTPLQYMVYDNYQATETVTAHPFTAVSGYSESHHQSATGMITSKKAKVLGTGDWVTTTLYYDDQYRVIQTISGYPQKPLSYVNVTYDFVGNKMKQRETAGTNTMETVYTYDNRGRMLTKEYKWNGASADKISYAYDATGRMNARKYGTRATETLTYNIRGWMTGIESPYFTQMLHYTDGTGTPRYNGNISSMTWKAGGETTLRGYKFTYDGLSRLKNAVYGEGATLASNLNRFNEQVTGYDKQGNILGLSRYGQTSASGYGLIDNLVLSYDGNRLKAVKDNATSGVYGNGFEFKDGANADTEYTYDENGNLTKDLNKKITGIQLNCLDLPEKVQFEGGNSISYLYAADGTKIRTTRVTGSTTLTTDYCNNAIYENGVLTKVLTADGYLTPADAKLHYFMQDHQGNNRVVVDKTGKVEEVNHYYPFGG</sequence>
<name>A0A1M5GQ00_9BACE</name>
<dbReference type="PANTHER" id="PTHR32305:SF15">
    <property type="entry name" value="PROTEIN RHSA-RELATED"/>
    <property type="match status" value="1"/>
</dbReference>
<dbReference type="InterPro" id="IPR045619">
    <property type="entry name" value="DUF6443"/>
</dbReference>
<evidence type="ECO:0000313" key="3">
    <source>
        <dbReference type="Proteomes" id="UP000184436"/>
    </source>
</evidence>
<dbReference type="InterPro" id="IPR050708">
    <property type="entry name" value="T6SS_VgrG/RHS"/>
</dbReference>
<dbReference type="Pfam" id="PF20041">
    <property type="entry name" value="DUF6443"/>
    <property type="match status" value="1"/>
</dbReference>
<gene>
    <name evidence="2" type="ORF">SAMN05444349_1771</name>
</gene>
<keyword evidence="3" id="KW-1185">Reference proteome</keyword>
<organism evidence="2 3">
    <name type="scientific">Bacteroides faecichinchillae</name>
    <dbReference type="NCBI Taxonomy" id="871325"/>
    <lineage>
        <taxon>Bacteria</taxon>
        <taxon>Pseudomonadati</taxon>
        <taxon>Bacteroidota</taxon>
        <taxon>Bacteroidia</taxon>
        <taxon>Bacteroidales</taxon>
        <taxon>Bacteroidaceae</taxon>
        <taxon>Bacteroides</taxon>
    </lineage>
</organism>
<dbReference type="Proteomes" id="UP000184436">
    <property type="component" value="Unassembled WGS sequence"/>
</dbReference>
<feature type="non-terminal residue" evidence="2">
    <location>
        <position position="684"/>
    </location>
</feature>
<accession>A0A1M5GQ00</accession>
<protein>
    <recommendedName>
        <fullName evidence="1">DUF6443 domain-containing protein</fullName>
    </recommendedName>
</protein>
<evidence type="ECO:0000259" key="1">
    <source>
        <dbReference type="Pfam" id="PF20041"/>
    </source>
</evidence>
<dbReference type="PANTHER" id="PTHR32305">
    <property type="match status" value="1"/>
</dbReference>
<feature type="domain" description="DUF6443" evidence="1">
    <location>
        <begin position="2"/>
        <end position="64"/>
    </location>
</feature>